<evidence type="ECO:0000313" key="6">
    <source>
        <dbReference type="EMBL" id="THU01475.1"/>
    </source>
</evidence>
<feature type="domain" description="ABC transporter" evidence="5">
    <location>
        <begin position="15"/>
        <end position="251"/>
    </location>
</feature>
<dbReference type="PANTHER" id="PTHR43023">
    <property type="entry name" value="PROTEIN TRIGALACTOSYLDIACYLGLYCEROL 3, CHLOROPLASTIC"/>
    <property type="match status" value="1"/>
</dbReference>
<accession>A0A4S8F4P4</accession>
<dbReference type="Gene3D" id="3.40.50.300">
    <property type="entry name" value="P-loop containing nucleotide triphosphate hydrolases"/>
    <property type="match status" value="1"/>
</dbReference>
<dbReference type="InterPro" id="IPR017871">
    <property type="entry name" value="ABC_transporter-like_CS"/>
</dbReference>
<dbReference type="EMBL" id="STFG01000008">
    <property type="protein sequence ID" value="THU01475.1"/>
    <property type="molecule type" value="Genomic_DNA"/>
</dbReference>
<evidence type="ECO:0000256" key="4">
    <source>
        <dbReference type="ARBA" id="ARBA00022840"/>
    </source>
</evidence>
<sequence>MTIDSLQPGGNASLVRIQRLNFGYGERLILKDVTLEIPRGKVTAIMGASGGGKTTLLRLISGQNMPAQTSVYFDGVDVGAQNTKGLYALRRRMGMLFQFGALFTDMSVFENVAFPLREHTNLTEDLVRDVVLMKLNAVGLRGARDLMPSEISGGMARRVALARAIALDPELIMYDEPFAGLDPIALGTTARLIRQLNDALGTTSVLVSHDLDETFAIADHVVILANGSIAEQGTPEHIRQSQDPLVRQFVQGAFDGPVKFHYPGQSLVDDFLGHGQQRGVSS</sequence>
<dbReference type="InterPro" id="IPR027417">
    <property type="entry name" value="P-loop_NTPase"/>
</dbReference>
<dbReference type="PROSITE" id="PS00211">
    <property type="entry name" value="ABC_TRANSPORTER_1"/>
    <property type="match status" value="1"/>
</dbReference>
<dbReference type="AlphaFoldDB" id="A0A4S8F4P4"/>
<dbReference type="Proteomes" id="UP000308917">
    <property type="component" value="Unassembled WGS sequence"/>
</dbReference>
<gene>
    <name evidence="6" type="ORF">E9531_08900</name>
</gene>
<protein>
    <submittedName>
        <fullName evidence="6">ABC transporter ATP-binding protein</fullName>
    </submittedName>
</protein>
<comment type="caution">
    <text evidence="6">The sequence shown here is derived from an EMBL/GenBank/DDBJ whole genome shotgun (WGS) entry which is preliminary data.</text>
</comment>
<dbReference type="CDD" id="cd03261">
    <property type="entry name" value="ABC_Org_Solvent_Resistant"/>
    <property type="match status" value="1"/>
</dbReference>
<dbReference type="Pfam" id="PF00005">
    <property type="entry name" value="ABC_tran"/>
    <property type="match status" value="1"/>
</dbReference>
<evidence type="ECO:0000259" key="5">
    <source>
        <dbReference type="PROSITE" id="PS50893"/>
    </source>
</evidence>
<evidence type="ECO:0000256" key="2">
    <source>
        <dbReference type="ARBA" id="ARBA00022475"/>
    </source>
</evidence>
<dbReference type="PANTHER" id="PTHR43023:SF6">
    <property type="entry name" value="INTERMEMBRANE PHOSPHOLIPID TRANSPORT SYSTEM ATP-BINDING PROTEIN MLAF"/>
    <property type="match status" value="1"/>
</dbReference>
<keyword evidence="2" id="KW-1003">Cell membrane</keyword>
<evidence type="ECO:0000256" key="3">
    <source>
        <dbReference type="ARBA" id="ARBA00022741"/>
    </source>
</evidence>
<proteinExistence type="predicted"/>
<dbReference type="SMART" id="SM00382">
    <property type="entry name" value="AAA"/>
    <property type="match status" value="1"/>
</dbReference>
<dbReference type="GO" id="GO:0005524">
    <property type="term" value="F:ATP binding"/>
    <property type="evidence" value="ECO:0007669"/>
    <property type="project" value="UniProtKB-KW"/>
</dbReference>
<dbReference type="RefSeq" id="WP_136573412.1">
    <property type="nucleotide sequence ID" value="NZ_STFG01000008.1"/>
</dbReference>
<keyword evidence="3" id="KW-0547">Nucleotide-binding</keyword>
<evidence type="ECO:0000256" key="1">
    <source>
        <dbReference type="ARBA" id="ARBA00022448"/>
    </source>
</evidence>
<dbReference type="PROSITE" id="PS50893">
    <property type="entry name" value="ABC_TRANSPORTER_2"/>
    <property type="match status" value="1"/>
</dbReference>
<keyword evidence="1" id="KW-0813">Transport</keyword>
<name>A0A4S8F4P4_9BURK</name>
<keyword evidence="2" id="KW-0472">Membrane</keyword>
<dbReference type="OrthoDB" id="9802264at2"/>
<dbReference type="InterPro" id="IPR003593">
    <property type="entry name" value="AAA+_ATPase"/>
</dbReference>
<dbReference type="GO" id="GO:0016887">
    <property type="term" value="F:ATP hydrolysis activity"/>
    <property type="evidence" value="ECO:0007669"/>
    <property type="project" value="InterPro"/>
</dbReference>
<evidence type="ECO:0000313" key="7">
    <source>
        <dbReference type="Proteomes" id="UP000308917"/>
    </source>
</evidence>
<reference evidence="6 7" key="1">
    <citation type="journal article" date="2015" name="Antonie Van Leeuwenhoek">
        <title>Lampropedia puyangensis sp. nov., isolated from symptomatic bark of Populus ? euramericana canker and emended description of Lampropedia hyalina (Ehrenberg 1832) Lee et al. 2004.</title>
        <authorList>
            <person name="Li Y."/>
            <person name="Wang T."/>
            <person name="Piao C.G."/>
            <person name="Wang L.F."/>
            <person name="Tian G.Z."/>
            <person name="Zhu T.H."/>
            <person name="Guo M.W."/>
        </authorList>
    </citation>
    <scope>NUCLEOTIDE SEQUENCE [LARGE SCALE GENOMIC DNA]</scope>
    <source>
        <strain evidence="6 7">2-bin</strain>
    </source>
</reference>
<keyword evidence="7" id="KW-1185">Reference proteome</keyword>
<dbReference type="InterPro" id="IPR003439">
    <property type="entry name" value="ABC_transporter-like_ATP-bd"/>
</dbReference>
<dbReference type="SUPFAM" id="SSF52540">
    <property type="entry name" value="P-loop containing nucleoside triphosphate hydrolases"/>
    <property type="match status" value="1"/>
</dbReference>
<keyword evidence="4 6" id="KW-0067">ATP-binding</keyword>
<organism evidence="6 7">
    <name type="scientific">Lampropedia puyangensis</name>
    <dbReference type="NCBI Taxonomy" id="1330072"/>
    <lineage>
        <taxon>Bacteria</taxon>
        <taxon>Pseudomonadati</taxon>
        <taxon>Pseudomonadota</taxon>
        <taxon>Betaproteobacteria</taxon>
        <taxon>Burkholderiales</taxon>
        <taxon>Comamonadaceae</taxon>
        <taxon>Lampropedia</taxon>
    </lineage>
</organism>